<dbReference type="Pfam" id="PF00544">
    <property type="entry name" value="Pectate_lyase_4"/>
    <property type="match status" value="1"/>
</dbReference>
<keyword evidence="8 9" id="KW-0456">Lyase</keyword>
<dbReference type="InterPro" id="IPR011050">
    <property type="entry name" value="Pectin_lyase_fold/virulence"/>
</dbReference>
<dbReference type="InterPro" id="IPR002022">
    <property type="entry name" value="Pec_lyase"/>
</dbReference>
<feature type="compositionally biased region" description="Low complexity" evidence="10">
    <location>
        <begin position="77"/>
        <end position="90"/>
    </location>
</feature>
<feature type="domain" description="Pectate lyase" evidence="12">
    <location>
        <begin position="121"/>
        <end position="352"/>
    </location>
</feature>
<dbReference type="InterPro" id="IPR006626">
    <property type="entry name" value="PbH1"/>
</dbReference>
<dbReference type="PRINTS" id="PR00807">
    <property type="entry name" value="AMBALLERGEN"/>
</dbReference>
<evidence type="ECO:0000256" key="7">
    <source>
        <dbReference type="ARBA" id="ARBA00022837"/>
    </source>
</evidence>
<evidence type="ECO:0000256" key="6">
    <source>
        <dbReference type="ARBA" id="ARBA00022729"/>
    </source>
</evidence>
<evidence type="ECO:0000313" key="13">
    <source>
        <dbReference type="EMBL" id="KYF60955.1"/>
    </source>
</evidence>
<keyword evidence="9" id="KW-0119">Carbohydrate metabolism</keyword>
<comment type="cofactor">
    <cofactor evidence="2">
        <name>Ca(2+)</name>
        <dbReference type="ChEBI" id="CHEBI:29108"/>
    </cofactor>
</comment>
<name>A0A150PYV5_SORCE</name>
<feature type="compositionally biased region" description="Gly residues" evidence="10">
    <location>
        <begin position="45"/>
        <end position="76"/>
    </location>
</feature>
<comment type="catalytic activity">
    <reaction evidence="1">
        <text>Eliminative cleavage of (1-&gt;4)-alpha-D-galacturonan to give oligosaccharides with 4-deoxy-alpha-D-galact-4-enuronosyl groups at their non-reducing ends.</text>
        <dbReference type="EC" id="4.2.2.2"/>
    </reaction>
</comment>
<dbReference type="GO" id="GO:0045490">
    <property type="term" value="P:pectin catabolic process"/>
    <property type="evidence" value="ECO:0007669"/>
    <property type="project" value="UniProtKB-UniPathway"/>
</dbReference>
<evidence type="ECO:0000256" key="3">
    <source>
        <dbReference type="ARBA" id="ARBA00005220"/>
    </source>
</evidence>
<evidence type="ECO:0000256" key="10">
    <source>
        <dbReference type="SAM" id="MobiDB-lite"/>
    </source>
</evidence>
<feature type="region of interest" description="Disordered" evidence="10">
    <location>
        <begin position="20"/>
        <end position="104"/>
    </location>
</feature>
<evidence type="ECO:0000256" key="2">
    <source>
        <dbReference type="ARBA" id="ARBA00001913"/>
    </source>
</evidence>
<dbReference type="EMBL" id="JEMA01001234">
    <property type="protein sequence ID" value="KYF60955.1"/>
    <property type="molecule type" value="Genomic_DNA"/>
</dbReference>
<dbReference type="Gene3D" id="2.160.20.10">
    <property type="entry name" value="Single-stranded right-handed beta-helix, Pectin lyase-like"/>
    <property type="match status" value="1"/>
</dbReference>
<evidence type="ECO:0000256" key="5">
    <source>
        <dbReference type="ARBA" id="ARBA00022723"/>
    </source>
</evidence>
<proteinExistence type="inferred from homology"/>
<feature type="chain" id="PRO_5007566360" description="pectate lyase" evidence="11">
    <location>
        <begin position="22"/>
        <end position="416"/>
    </location>
</feature>
<keyword evidence="7" id="KW-0106">Calcium</keyword>
<dbReference type="SUPFAM" id="SSF51126">
    <property type="entry name" value="Pectin lyase-like"/>
    <property type="match status" value="1"/>
</dbReference>
<dbReference type="Proteomes" id="UP000075260">
    <property type="component" value="Unassembled WGS sequence"/>
</dbReference>
<dbReference type="GO" id="GO:0030570">
    <property type="term" value="F:pectate lyase activity"/>
    <property type="evidence" value="ECO:0007669"/>
    <property type="project" value="UniProtKB-EC"/>
</dbReference>
<comment type="subcellular location">
    <subcellularLocation>
        <location evidence="9">Secreted</location>
    </subcellularLocation>
</comment>
<dbReference type="GO" id="GO:0046872">
    <property type="term" value="F:metal ion binding"/>
    <property type="evidence" value="ECO:0007669"/>
    <property type="project" value="UniProtKB-KW"/>
</dbReference>
<dbReference type="SMART" id="SM00710">
    <property type="entry name" value="PbH1"/>
    <property type="match status" value="2"/>
</dbReference>
<evidence type="ECO:0000259" key="12">
    <source>
        <dbReference type="SMART" id="SM00656"/>
    </source>
</evidence>
<accession>A0A150PYV5</accession>
<dbReference type="InterPro" id="IPR045032">
    <property type="entry name" value="PEL"/>
</dbReference>
<comment type="similarity">
    <text evidence="9">Belongs to the polysaccharide lyase 1 family.</text>
</comment>
<dbReference type="SMART" id="SM00656">
    <property type="entry name" value="Amb_all"/>
    <property type="match status" value="1"/>
</dbReference>
<keyword evidence="9" id="KW-0624">Polysaccharide degradation</keyword>
<dbReference type="EC" id="4.2.2.2" evidence="4"/>
<dbReference type="InterPro" id="IPR018082">
    <property type="entry name" value="AmbAllergen"/>
</dbReference>
<comment type="caution">
    <text evidence="13">The sequence shown here is derived from an EMBL/GenBank/DDBJ whole genome shotgun (WGS) entry which is preliminary data.</text>
</comment>
<evidence type="ECO:0000256" key="11">
    <source>
        <dbReference type="SAM" id="SignalP"/>
    </source>
</evidence>
<dbReference type="PANTHER" id="PTHR31683:SF18">
    <property type="entry name" value="PECTATE LYASE 21-RELATED"/>
    <property type="match status" value="1"/>
</dbReference>
<comment type="pathway">
    <text evidence="3">Glycan metabolism; pectin degradation; 2-dehydro-3-deoxy-D-gluconate from pectin: step 2/5.</text>
</comment>
<dbReference type="PANTHER" id="PTHR31683">
    <property type="entry name" value="PECTATE LYASE 18-RELATED"/>
    <property type="match status" value="1"/>
</dbReference>
<evidence type="ECO:0000313" key="14">
    <source>
        <dbReference type="Proteomes" id="UP000075260"/>
    </source>
</evidence>
<keyword evidence="5" id="KW-0479">Metal-binding</keyword>
<evidence type="ECO:0000256" key="8">
    <source>
        <dbReference type="ARBA" id="ARBA00023239"/>
    </source>
</evidence>
<feature type="signal peptide" evidence="11">
    <location>
        <begin position="1"/>
        <end position="21"/>
    </location>
</feature>
<evidence type="ECO:0000256" key="1">
    <source>
        <dbReference type="ARBA" id="ARBA00000695"/>
    </source>
</evidence>
<dbReference type="UniPathway" id="UPA00545">
    <property type="reaction ID" value="UER00824"/>
</dbReference>
<dbReference type="AlphaFoldDB" id="A0A150PYV5"/>
<dbReference type="GO" id="GO:0005576">
    <property type="term" value="C:extracellular region"/>
    <property type="evidence" value="ECO:0007669"/>
    <property type="project" value="UniProtKB-SubCell"/>
</dbReference>
<feature type="compositionally biased region" description="Acidic residues" evidence="10">
    <location>
        <begin position="21"/>
        <end position="30"/>
    </location>
</feature>
<organism evidence="13 14">
    <name type="scientific">Sorangium cellulosum</name>
    <name type="common">Polyangium cellulosum</name>
    <dbReference type="NCBI Taxonomy" id="56"/>
    <lineage>
        <taxon>Bacteria</taxon>
        <taxon>Pseudomonadati</taxon>
        <taxon>Myxococcota</taxon>
        <taxon>Polyangia</taxon>
        <taxon>Polyangiales</taxon>
        <taxon>Polyangiaceae</taxon>
        <taxon>Sorangium</taxon>
    </lineage>
</organism>
<keyword evidence="9" id="KW-0964">Secreted</keyword>
<feature type="compositionally biased region" description="Low complexity" evidence="10">
    <location>
        <begin position="32"/>
        <end position="44"/>
    </location>
</feature>
<protein>
    <recommendedName>
        <fullName evidence="4">pectate lyase</fullName>
        <ecNumber evidence="4">4.2.2.2</ecNumber>
    </recommendedName>
</protein>
<sequence length="416" mass="42055">MYAASVAFGCVALLAACGESATDDGAEPDPESGVTPGGSSSSGSPGAGATSGGNSGATSGGGPGATSGSGSGGGPGATTSGSGSGAATSGSGSGGSSTGDPTLVGFAAHSADGLDTTTGGAGGEVVTVTSYAALAAAIGDHTPRVIRISGTIAGPADVEMLDVGSNKTIIGLGTGATIDGFGLDINGWTPDLVAAHGVTCDLDKASLFTHVSNVIIRNLTFINSTDDSINVQCYSHHVWVDHNTFRKSYDGSVDVKRGSDWVTVSWNHFVETDKTMLLGHDDSNGPQDTGRLHVTYHHNWLDHTVQRNPRVRFGQAHVFNNFANEISDYVIGLGTGASVHAEGNYVDTVKRTSKEYGGTDLTWTDTNIVVETLHGGVENGKGFDPTAYYAIRADPAADIPAIVMSQAGAGKLTGME</sequence>
<keyword evidence="6 11" id="KW-0732">Signal</keyword>
<dbReference type="InterPro" id="IPR012334">
    <property type="entry name" value="Pectin_lyas_fold"/>
</dbReference>
<reference evidence="13 14" key="1">
    <citation type="submission" date="2014-02" db="EMBL/GenBank/DDBJ databases">
        <title>The small core and large imbalanced accessory genome model reveals a collaborative survival strategy of Sorangium cellulosum strains in nature.</title>
        <authorList>
            <person name="Han K."/>
            <person name="Peng R."/>
            <person name="Blom J."/>
            <person name="Li Y.-Z."/>
        </authorList>
    </citation>
    <scope>NUCLEOTIDE SEQUENCE [LARGE SCALE GENOMIC DNA]</scope>
    <source>
        <strain evidence="13 14">So0008-312</strain>
    </source>
</reference>
<gene>
    <name evidence="13" type="ORF">BE15_38425</name>
</gene>
<evidence type="ECO:0000256" key="9">
    <source>
        <dbReference type="RuleBase" id="RU361173"/>
    </source>
</evidence>
<evidence type="ECO:0000256" key="4">
    <source>
        <dbReference type="ARBA" id="ARBA00012272"/>
    </source>
</evidence>